<keyword evidence="6" id="KW-1185">Reference proteome</keyword>
<comment type="caution">
    <text evidence="5">The sequence shown here is derived from an EMBL/GenBank/DDBJ whole genome shotgun (WGS) entry which is preliminary data.</text>
</comment>
<name>A0AAU9ILR4_9CILI</name>
<dbReference type="Gene3D" id="2.60.300.12">
    <property type="entry name" value="HesB-like domain"/>
    <property type="match status" value="1"/>
</dbReference>
<gene>
    <name evidence="5" type="ORF">BSTOLATCC_MIC11689</name>
</gene>
<protein>
    <recommendedName>
        <fullName evidence="4">Core domain-containing protein</fullName>
    </recommendedName>
</protein>
<keyword evidence="3" id="KW-0004">4Fe-4S</keyword>
<evidence type="ECO:0000256" key="1">
    <source>
        <dbReference type="ARBA" id="ARBA00005151"/>
    </source>
</evidence>
<keyword evidence="3" id="KW-0408">Iron</keyword>
<dbReference type="GO" id="GO:0016226">
    <property type="term" value="P:iron-sulfur cluster assembly"/>
    <property type="evidence" value="ECO:0007669"/>
    <property type="project" value="InterPro"/>
</dbReference>
<proteinExistence type="inferred from homology"/>
<dbReference type="InterPro" id="IPR016092">
    <property type="entry name" value="ATAP"/>
</dbReference>
<feature type="domain" description="Core" evidence="4">
    <location>
        <begin position="16"/>
        <end position="117"/>
    </location>
</feature>
<dbReference type="SUPFAM" id="SSF89360">
    <property type="entry name" value="HesB-like domain"/>
    <property type="match status" value="1"/>
</dbReference>
<dbReference type="Pfam" id="PF01521">
    <property type="entry name" value="Fe-S_biosyn"/>
    <property type="match status" value="1"/>
</dbReference>
<dbReference type="InterPro" id="IPR050322">
    <property type="entry name" value="Fe-S_cluster_asmbl/transfer"/>
</dbReference>
<evidence type="ECO:0000259" key="4">
    <source>
        <dbReference type="Pfam" id="PF01521"/>
    </source>
</evidence>
<keyword evidence="3" id="KW-0411">Iron-sulfur</keyword>
<dbReference type="GO" id="GO:0051537">
    <property type="term" value="F:2 iron, 2 sulfur cluster binding"/>
    <property type="evidence" value="ECO:0007669"/>
    <property type="project" value="TreeGrafter"/>
</dbReference>
<accession>A0AAU9ILR4</accession>
<sequence length="121" mass="13581">MLRLISRNFSAKANLLSITSQATSKLKELMEKQPKDVIGLKIGVKKRGCNGMSYTMEYAKQKNKLDEMVEIDGIKVIIDARAVMFILGTTMDYINTTTREEFTFENPNAKSKCGCGESFNV</sequence>
<dbReference type="PANTHER" id="PTHR10072">
    <property type="entry name" value="IRON-SULFUR CLUSTER ASSEMBLY PROTEIN"/>
    <property type="match status" value="1"/>
</dbReference>
<comment type="similarity">
    <text evidence="2">Belongs to the HesB/IscA family.</text>
</comment>
<dbReference type="PANTHER" id="PTHR10072:SF41">
    <property type="entry name" value="IRON-SULFUR CLUSTER ASSEMBLY 1 HOMOLOG, MITOCHONDRIAL"/>
    <property type="match status" value="1"/>
</dbReference>
<comment type="pathway">
    <text evidence="1">Cofactor biosynthesis; iron-sulfur cluster biosynthesis.</text>
</comment>
<dbReference type="InterPro" id="IPR017870">
    <property type="entry name" value="FeS_cluster_insertion_CS"/>
</dbReference>
<dbReference type="NCBIfam" id="TIGR00049">
    <property type="entry name" value="iron-sulfur cluster assembly accessory protein"/>
    <property type="match status" value="1"/>
</dbReference>
<dbReference type="FunFam" id="2.60.300.12:FF:000001">
    <property type="entry name" value="Iron-binding protein IscA"/>
    <property type="match status" value="1"/>
</dbReference>
<dbReference type="GO" id="GO:0051539">
    <property type="term" value="F:4 iron, 4 sulfur cluster binding"/>
    <property type="evidence" value="ECO:0007669"/>
    <property type="project" value="UniProtKB-KW"/>
</dbReference>
<dbReference type="EMBL" id="CAJZBQ010000012">
    <property type="protein sequence ID" value="CAG9314691.1"/>
    <property type="molecule type" value="Genomic_DNA"/>
</dbReference>
<dbReference type="AlphaFoldDB" id="A0AAU9ILR4"/>
<dbReference type="InterPro" id="IPR035903">
    <property type="entry name" value="HesB-like_dom_sf"/>
</dbReference>
<evidence type="ECO:0000313" key="5">
    <source>
        <dbReference type="EMBL" id="CAG9314691.1"/>
    </source>
</evidence>
<dbReference type="PROSITE" id="PS01152">
    <property type="entry name" value="HESB"/>
    <property type="match status" value="1"/>
</dbReference>
<dbReference type="GO" id="GO:0005739">
    <property type="term" value="C:mitochondrion"/>
    <property type="evidence" value="ECO:0007669"/>
    <property type="project" value="TreeGrafter"/>
</dbReference>
<dbReference type="InterPro" id="IPR000361">
    <property type="entry name" value="ATAP_core_dom"/>
</dbReference>
<reference evidence="5" key="1">
    <citation type="submission" date="2021-09" db="EMBL/GenBank/DDBJ databases">
        <authorList>
            <consortium name="AG Swart"/>
            <person name="Singh M."/>
            <person name="Singh A."/>
            <person name="Seah K."/>
            <person name="Emmerich C."/>
        </authorList>
    </citation>
    <scope>NUCLEOTIDE SEQUENCE</scope>
    <source>
        <strain evidence="5">ATCC30299</strain>
    </source>
</reference>
<keyword evidence="3" id="KW-0479">Metal-binding</keyword>
<evidence type="ECO:0000256" key="3">
    <source>
        <dbReference type="ARBA" id="ARBA00022485"/>
    </source>
</evidence>
<evidence type="ECO:0000313" key="6">
    <source>
        <dbReference type="Proteomes" id="UP001162131"/>
    </source>
</evidence>
<organism evidence="5 6">
    <name type="scientific">Blepharisma stoltei</name>
    <dbReference type="NCBI Taxonomy" id="1481888"/>
    <lineage>
        <taxon>Eukaryota</taxon>
        <taxon>Sar</taxon>
        <taxon>Alveolata</taxon>
        <taxon>Ciliophora</taxon>
        <taxon>Postciliodesmatophora</taxon>
        <taxon>Heterotrichea</taxon>
        <taxon>Heterotrichida</taxon>
        <taxon>Blepharismidae</taxon>
        <taxon>Blepharisma</taxon>
    </lineage>
</organism>
<evidence type="ECO:0000256" key="2">
    <source>
        <dbReference type="ARBA" id="ARBA00006718"/>
    </source>
</evidence>
<dbReference type="Proteomes" id="UP001162131">
    <property type="component" value="Unassembled WGS sequence"/>
</dbReference>